<proteinExistence type="predicted"/>
<dbReference type="Pfam" id="PF01979">
    <property type="entry name" value="Amidohydro_1"/>
    <property type="match status" value="1"/>
</dbReference>
<dbReference type="Gene3D" id="3.20.20.140">
    <property type="entry name" value="Metal-dependent hydrolases"/>
    <property type="match status" value="2"/>
</dbReference>
<sequence length="517" mass="57903">MKNLFLVFTFFFSLLLIAQDNHKGEGPFPQLIIRGVTLINGDGSPPRGPVDVVVENNTIVDIRVVGYPGVAIKESSRPKLKSGGKELNASGMYLLPGFVDMHGHIGGSAQGADPDYVFKLWMAHGVTTVRQPSGIDASNLKKQSAKNTIVAPRIFDYVGFGSGSDTAISTPEQAREWVRQNAKNGADGIKFFGAEPEIMASALDENKKLGLGSACHHAQLSVARWNVLHSARAGLTSMEHWYGLPEALFEDRTVQDYPLDYNYQNEQHRFEEAGKLWKQSAKPFSDHWNAVMNELIALDFTLDPTFNIYEASRDLHRARRAEWHEDYTLPSLWKFYEPSKVSHGSYWHFWGTEQEIAWKENFRLWMTFVNEYKNRGGRVTAGSDSGFIYQLYGFAFIRELELLREAGFHPLEVIRSATLNGAEALGWDDKIGSIQIGKLADFVLIEENPLVNLKVLYGTGAIKLTDDNEVVRVGGVKYTIKDGIIYDSKKLLAEVKAQVDAEKAKANWELKQPGVKN</sequence>
<feature type="domain" description="Amidohydrolase-related" evidence="2">
    <location>
        <begin position="371"/>
        <end position="483"/>
    </location>
</feature>
<dbReference type="SUPFAM" id="SSF51338">
    <property type="entry name" value="Composite domain of metallo-dependent hydrolases"/>
    <property type="match status" value="1"/>
</dbReference>
<dbReference type="InterPro" id="IPR006680">
    <property type="entry name" value="Amidohydro-rel"/>
</dbReference>
<evidence type="ECO:0000259" key="2">
    <source>
        <dbReference type="Pfam" id="PF01979"/>
    </source>
</evidence>
<dbReference type="EMBL" id="JBHSAT010000023">
    <property type="protein sequence ID" value="MFC3878323.1"/>
    <property type="molecule type" value="Genomic_DNA"/>
</dbReference>
<name>A0ABV8AJV4_9FLAO</name>
<dbReference type="RefSeq" id="WP_386103057.1">
    <property type="nucleotide sequence ID" value="NZ_JBHSAT010000023.1"/>
</dbReference>
<gene>
    <name evidence="3" type="ORF">ACFOSX_13870</name>
</gene>
<evidence type="ECO:0000256" key="1">
    <source>
        <dbReference type="SAM" id="SignalP"/>
    </source>
</evidence>
<dbReference type="Gene3D" id="2.30.40.10">
    <property type="entry name" value="Urease, subunit C, domain 1"/>
    <property type="match status" value="1"/>
</dbReference>
<keyword evidence="1" id="KW-0732">Signal</keyword>
<keyword evidence="4" id="KW-1185">Reference proteome</keyword>
<accession>A0ABV8AJV4</accession>
<dbReference type="PANTHER" id="PTHR43135:SF3">
    <property type="entry name" value="ALPHA-D-RIBOSE 1-METHYLPHOSPHONATE 5-TRIPHOSPHATE DIPHOSPHATASE"/>
    <property type="match status" value="1"/>
</dbReference>
<dbReference type="InterPro" id="IPR032466">
    <property type="entry name" value="Metal_Hydrolase"/>
</dbReference>
<reference evidence="4" key="1">
    <citation type="journal article" date="2019" name="Int. J. Syst. Evol. Microbiol.">
        <title>The Global Catalogue of Microorganisms (GCM) 10K type strain sequencing project: providing services to taxonomists for standard genome sequencing and annotation.</title>
        <authorList>
            <consortium name="The Broad Institute Genomics Platform"/>
            <consortium name="The Broad Institute Genome Sequencing Center for Infectious Disease"/>
            <person name="Wu L."/>
            <person name="Ma J."/>
        </authorList>
    </citation>
    <scope>NUCLEOTIDE SEQUENCE [LARGE SCALE GENOMIC DNA]</scope>
    <source>
        <strain evidence="4">CECT 8979</strain>
    </source>
</reference>
<evidence type="ECO:0000313" key="3">
    <source>
        <dbReference type="EMBL" id="MFC3878323.1"/>
    </source>
</evidence>
<dbReference type="Proteomes" id="UP001595812">
    <property type="component" value="Unassembled WGS sequence"/>
</dbReference>
<protein>
    <submittedName>
        <fullName evidence="3">Amidohydrolase family protein</fullName>
    </submittedName>
</protein>
<feature type="signal peptide" evidence="1">
    <location>
        <begin position="1"/>
        <end position="18"/>
    </location>
</feature>
<organism evidence="3 4">
    <name type="scientific">Winogradskyella maritima</name>
    <dbReference type="NCBI Taxonomy" id="1517766"/>
    <lineage>
        <taxon>Bacteria</taxon>
        <taxon>Pseudomonadati</taxon>
        <taxon>Bacteroidota</taxon>
        <taxon>Flavobacteriia</taxon>
        <taxon>Flavobacteriales</taxon>
        <taxon>Flavobacteriaceae</taxon>
        <taxon>Winogradskyella</taxon>
    </lineage>
</organism>
<dbReference type="InterPro" id="IPR051781">
    <property type="entry name" value="Metallo-dep_Hydrolase"/>
</dbReference>
<dbReference type="InterPro" id="IPR011059">
    <property type="entry name" value="Metal-dep_hydrolase_composite"/>
</dbReference>
<comment type="caution">
    <text evidence="3">The sequence shown here is derived from an EMBL/GenBank/DDBJ whole genome shotgun (WGS) entry which is preliminary data.</text>
</comment>
<feature type="chain" id="PRO_5046163054" evidence="1">
    <location>
        <begin position="19"/>
        <end position="517"/>
    </location>
</feature>
<dbReference type="SUPFAM" id="SSF51556">
    <property type="entry name" value="Metallo-dependent hydrolases"/>
    <property type="match status" value="1"/>
</dbReference>
<evidence type="ECO:0000313" key="4">
    <source>
        <dbReference type="Proteomes" id="UP001595812"/>
    </source>
</evidence>
<dbReference type="PANTHER" id="PTHR43135">
    <property type="entry name" value="ALPHA-D-RIBOSE 1-METHYLPHOSPHONATE 5-TRIPHOSPHATE DIPHOSPHATASE"/>
    <property type="match status" value="1"/>
</dbReference>